<reference evidence="12" key="1">
    <citation type="submission" date="2016-06" db="EMBL/GenBank/DDBJ databases">
        <title>Draft Genome sequence of the fungus Inonotus baumii.</title>
        <authorList>
            <person name="Zhu H."/>
            <person name="Lin W."/>
        </authorList>
    </citation>
    <scope>NUCLEOTIDE SEQUENCE</scope>
    <source>
        <strain evidence="12">821</strain>
    </source>
</reference>
<dbReference type="Pfam" id="PF04733">
    <property type="entry name" value="Coatomer_E"/>
    <property type="match status" value="1"/>
</dbReference>
<evidence type="ECO:0000313" key="12">
    <source>
        <dbReference type="EMBL" id="OCB88623.1"/>
    </source>
</evidence>
<dbReference type="PANTHER" id="PTHR10805">
    <property type="entry name" value="COATOMER SUBUNIT EPSILON"/>
    <property type="match status" value="1"/>
</dbReference>
<dbReference type="EMBL" id="LNZH02000175">
    <property type="protein sequence ID" value="OCB88623.1"/>
    <property type="molecule type" value="Genomic_DNA"/>
</dbReference>
<dbReference type="Gene3D" id="1.25.40.10">
    <property type="entry name" value="Tetratricopeptide repeat domain"/>
    <property type="match status" value="1"/>
</dbReference>
<comment type="function">
    <text evidence="11">The coatomer is a cytosolic protein complex that binds to dilysine motifs and reversibly associates with Golgi non-clathrin-coated vesicles, which further mediate biosynthetic protein transport from the ER, via the Golgi up to the trans Golgi network. The coatomer complex is required for budding from Golgi membranes, and is essential for the retrograde Golgi-to-ER transport of dilysine-tagged proteins.</text>
</comment>
<accession>A0A9Q5N9C3</accession>
<evidence type="ECO:0000256" key="3">
    <source>
        <dbReference type="ARBA" id="ARBA00008827"/>
    </source>
</evidence>
<dbReference type="GO" id="GO:0006890">
    <property type="term" value="P:retrograde vesicle-mediated transport, Golgi to endoplasmic reticulum"/>
    <property type="evidence" value="ECO:0007669"/>
    <property type="project" value="UniProtKB-UniRule"/>
</dbReference>
<keyword evidence="4 11" id="KW-0813">Transport</keyword>
<sequence>MDSSDLYHVKQQFTLGAYKSLANLTLPDVSSPDYVSLTLYKARSLIALGRASDVLQLISPNIDSLSLKAVRALARYVQEGEGDGDKDAPLEELRDLCVEVEGDDVDVKERWNVRVDAGTAFARAGEIEEALETLGVGSNNESLEAISLVVQIYLSISRPDLAKKEHSRALSWAEDDLLLQSIEAFLGLSTGTDAYADCTAFYTEQLGNPSLASSHLLTSRGVSRLMKGEVGSARSDLEEVLRNSENEEKEEGEEEALCAAVVVAGLDGAKKGEAEELFSRLQKKYPSNPLVRDVQEKSALFDELVPKFEVPPLATASRA</sequence>
<evidence type="ECO:0000256" key="8">
    <source>
        <dbReference type="ARBA" id="ARBA00023034"/>
    </source>
</evidence>
<dbReference type="SUPFAM" id="SSF48452">
    <property type="entry name" value="TPR-like"/>
    <property type="match status" value="1"/>
</dbReference>
<evidence type="ECO:0000256" key="6">
    <source>
        <dbReference type="ARBA" id="ARBA00022892"/>
    </source>
</evidence>
<comment type="caution">
    <text evidence="12">The sequence shown here is derived from an EMBL/GenBank/DDBJ whole genome shotgun (WGS) entry which is preliminary data.</text>
</comment>
<comment type="similarity">
    <text evidence="3 11">Belongs to the COPE family.</text>
</comment>
<dbReference type="InterPro" id="IPR011990">
    <property type="entry name" value="TPR-like_helical_dom_sf"/>
</dbReference>
<proteinExistence type="inferred from homology"/>
<keyword evidence="13" id="KW-1185">Reference proteome</keyword>
<keyword evidence="6 11" id="KW-0931">ER-Golgi transport</keyword>
<dbReference type="GO" id="GO:0030126">
    <property type="term" value="C:COPI vesicle coat"/>
    <property type="evidence" value="ECO:0007669"/>
    <property type="project" value="TreeGrafter"/>
</dbReference>
<evidence type="ECO:0000256" key="1">
    <source>
        <dbReference type="ARBA" id="ARBA00004255"/>
    </source>
</evidence>
<dbReference type="Proteomes" id="UP000757232">
    <property type="component" value="Unassembled WGS sequence"/>
</dbReference>
<dbReference type="AlphaFoldDB" id="A0A9Q5N9C3"/>
<name>A0A9Q5N9C3_SANBA</name>
<evidence type="ECO:0000256" key="2">
    <source>
        <dbReference type="ARBA" id="ARBA00004347"/>
    </source>
</evidence>
<evidence type="ECO:0000256" key="10">
    <source>
        <dbReference type="ARBA" id="ARBA00023329"/>
    </source>
</evidence>
<keyword evidence="8 11" id="KW-0333">Golgi apparatus</keyword>
<dbReference type="GO" id="GO:0005198">
    <property type="term" value="F:structural molecule activity"/>
    <property type="evidence" value="ECO:0007669"/>
    <property type="project" value="UniProtKB-UniRule"/>
</dbReference>
<dbReference type="InterPro" id="IPR006822">
    <property type="entry name" value="Coatomer_esu"/>
</dbReference>
<keyword evidence="10 11" id="KW-0968">Cytoplasmic vesicle</keyword>
<organism evidence="12 13">
    <name type="scientific">Sanghuangporus baumii</name>
    <name type="common">Phellinus baumii</name>
    <dbReference type="NCBI Taxonomy" id="108892"/>
    <lineage>
        <taxon>Eukaryota</taxon>
        <taxon>Fungi</taxon>
        <taxon>Dikarya</taxon>
        <taxon>Basidiomycota</taxon>
        <taxon>Agaricomycotina</taxon>
        <taxon>Agaricomycetes</taxon>
        <taxon>Hymenochaetales</taxon>
        <taxon>Hymenochaetaceae</taxon>
        <taxon>Sanghuangporus</taxon>
    </lineage>
</organism>
<evidence type="ECO:0000256" key="9">
    <source>
        <dbReference type="ARBA" id="ARBA00023136"/>
    </source>
</evidence>
<protein>
    <recommendedName>
        <fullName evidence="11">Coatomer subunit epsilon</fullName>
    </recommendedName>
</protein>
<comment type="subcellular location">
    <subcellularLocation>
        <location evidence="2">Cytoplasmic vesicle</location>
        <location evidence="2">COPI-coated vesicle membrane</location>
        <topology evidence="2">Peripheral membrane protein</topology>
        <orientation evidence="2">Cytoplasmic side</orientation>
    </subcellularLocation>
    <subcellularLocation>
        <location evidence="1">Golgi apparatus membrane</location>
        <topology evidence="1">Peripheral membrane protein</topology>
        <orientation evidence="1">Cytoplasmic side</orientation>
    </subcellularLocation>
</comment>
<dbReference type="GO" id="GO:0006891">
    <property type="term" value="P:intra-Golgi vesicle-mediated transport"/>
    <property type="evidence" value="ECO:0007669"/>
    <property type="project" value="TreeGrafter"/>
</dbReference>
<dbReference type="PIRSF" id="PIRSF016478">
    <property type="entry name" value="Coatomer_esu"/>
    <property type="match status" value="1"/>
</dbReference>
<dbReference type="PANTHER" id="PTHR10805:SF0">
    <property type="entry name" value="COATOMER SUBUNIT EPSILON"/>
    <property type="match status" value="1"/>
</dbReference>
<dbReference type="GO" id="GO:0006888">
    <property type="term" value="P:endoplasmic reticulum to Golgi vesicle-mediated transport"/>
    <property type="evidence" value="ECO:0007669"/>
    <property type="project" value="TreeGrafter"/>
</dbReference>
<gene>
    <name evidence="12" type="ORF">A7U60_g4221</name>
</gene>
<keyword evidence="9 11" id="KW-0472">Membrane</keyword>
<evidence type="ECO:0000256" key="4">
    <source>
        <dbReference type="ARBA" id="ARBA00022448"/>
    </source>
</evidence>
<evidence type="ECO:0000256" key="11">
    <source>
        <dbReference type="PIRNR" id="PIRNR016478"/>
    </source>
</evidence>
<dbReference type="GO" id="GO:0000139">
    <property type="term" value="C:Golgi membrane"/>
    <property type="evidence" value="ECO:0007669"/>
    <property type="project" value="UniProtKB-SubCell"/>
</dbReference>
<dbReference type="OrthoDB" id="310217at2759"/>
<keyword evidence="5 11" id="KW-0963">Cytoplasm</keyword>
<evidence type="ECO:0000313" key="13">
    <source>
        <dbReference type="Proteomes" id="UP000757232"/>
    </source>
</evidence>
<evidence type="ECO:0000256" key="5">
    <source>
        <dbReference type="ARBA" id="ARBA00022490"/>
    </source>
</evidence>
<dbReference type="GO" id="GO:0015031">
    <property type="term" value="P:protein transport"/>
    <property type="evidence" value="ECO:0007669"/>
    <property type="project" value="UniProtKB-UniRule"/>
</dbReference>
<evidence type="ECO:0000256" key="7">
    <source>
        <dbReference type="ARBA" id="ARBA00022927"/>
    </source>
</evidence>
<keyword evidence="7 11" id="KW-0653">Protein transport</keyword>